<keyword evidence="15" id="KW-1015">Disulfide bond</keyword>
<dbReference type="InterPro" id="IPR036397">
    <property type="entry name" value="RNaseH_sf"/>
</dbReference>
<dbReference type="InterPro" id="IPR002591">
    <property type="entry name" value="Phosphodiest/P_Trfase"/>
</dbReference>
<keyword evidence="12" id="KW-0442">Lipid degradation</keyword>
<evidence type="ECO:0000256" key="14">
    <source>
        <dbReference type="ARBA" id="ARBA00023136"/>
    </source>
</evidence>
<comment type="function">
    <text evidence="20">Choline-specific glycerophosphodiesterase that hydrolyzes glycerophosphocholine (GPC) and lysophosphatidylcholine (LPC) and contributes to supplying choline to the cells. Has a preference for LPC with short (12:0 and 14:0) or polyunsaturated (18:2 and 20:4) fatty acids. In vitro, hydrolyzes only choline-containing lysophospholipids, such as sphingosylphosphorylcholine (SPC), platelet-activating factor (PAF) and lysoPAF, but not other lysophospholipids.</text>
</comment>
<comment type="catalytic activity">
    <reaction evidence="22">
        <text>1-(9Z-octadecenoyl)-sn-glycero-3-phosphocholine + H2O = 1-(9Z-octadecenoyl)-sn-glycerol + phosphocholine + H(+)</text>
        <dbReference type="Rhea" id="RHEA:41091"/>
        <dbReference type="ChEBI" id="CHEBI:15377"/>
        <dbReference type="ChEBI" id="CHEBI:15378"/>
        <dbReference type="ChEBI" id="CHEBI:28610"/>
        <dbReference type="ChEBI" id="CHEBI:75757"/>
        <dbReference type="ChEBI" id="CHEBI:295975"/>
    </reaction>
    <physiologicalReaction direction="left-to-right" evidence="22">
        <dbReference type="Rhea" id="RHEA:41092"/>
    </physiologicalReaction>
</comment>
<dbReference type="GO" id="GO:0005886">
    <property type="term" value="C:plasma membrane"/>
    <property type="evidence" value="ECO:0007669"/>
    <property type="project" value="UniProtKB-SubCell"/>
</dbReference>
<name>A0A4Y2MM70_ARAVE</name>
<dbReference type="AlphaFoldDB" id="A0A4Y2MM70"/>
<protein>
    <recommendedName>
        <fullName evidence="4">glycerophosphocholine cholinephosphodiesterase</fullName>
        <ecNumber evidence="4">3.1.4.38</ecNumber>
    </recommendedName>
    <alternativeName>
        <fullName evidence="19">Choline-specific glycerophosphodiester phosphodiesterase</fullName>
    </alternativeName>
    <alternativeName>
        <fullName evidence="18">Ectonucleotide pyrophosphatase/phosphodiesterase family member 6</fullName>
    </alternativeName>
</protein>
<dbReference type="Gene3D" id="3.40.720.10">
    <property type="entry name" value="Alkaline Phosphatase, subunit A"/>
    <property type="match status" value="1"/>
</dbReference>
<evidence type="ECO:0000256" key="29">
    <source>
        <dbReference type="ARBA" id="ARBA00048703"/>
    </source>
</evidence>
<keyword evidence="33" id="KW-1185">Reference proteome</keyword>
<evidence type="ECO:0000256" key="6">
    <source>
        <dbReference type="ARBA" id="ARBA00022553"/>
    </source>
</evidence>
<keyword evidence="11" id="KW-0862">Zinc</keyword>
<comment type="catalytic activity">
    <reaction evidence="30">
        <text>1-(9Z,12Z)-octadecadienoyl-sn-glycero-3-phosphocholine + H2O = 1-(9Z,12Z-octadecadienoyl)-sn-glycerol + phosphocholine + H(+)</text>
        <dbReference type="Rhea" id="RHEA:41115"/>
        <dbReference type="ChEBI" id="CHEBI:15377"/>
        <dbReference type="ChEBI" id="CHEBI:15378"/>
        <dbReference type="ChEBI" id="CHEBI:28733"/>
        <dbReference type="ChEBI" id="CHEBI:75561"/>
        <dbReference type="ChEBI" id="CHEBI:295975"/>
    </reaction>
    <physiologicalReaction direction="left-to-right" evidence="30">
        <dbReference type="Rhea" id="RHEA:41116"/>
    </physiologicalReaction>
</comment>
<gene>
    <name evidence="32" type="primary">enpp6_4</name>
    <name evidence="32" type="ORF">AVEN_204988_1</name>
</gene>
<comment type="catalytic activity">
    <reaction evidence="26">
        <text>1-tetradecanoyl-sn-glycero-3-phosphocholine + H2O = 1-tetradecanoyl-sn-glycerol + phosphocholine + H(+)</text>
        <dbReference type="Rhea" id="RHEA:40999"/>
        <dbReference type="ChEBI" id="CHEBI:15377"/>
        <dbReference type="ChEBI" id="CHEBI:15378"/>
        <dbReference type="ChEBI" id="CHEBI:64489"/>
        <dbReference type="ChEBI" id="CHEBI:75536"/>
        <dbReference type="ChEBI" id="CHEBI:295975"/>
    </reaction>
    <physiologicalReaction direction="left-to-right" evidence="26">
        <dbReference type="Rhea" id="RHEA:41000"/>
    </physiologicalReaction>
</comment>
<comment type="similarity">
    <text evidence="3">Belongs to the nucleotide pyrophosphatase/phosphodiesterase family.</text>
</comment>
<evidence type="ECO:0000256" key="2">
    <source>
        <dbReference type="ARBA" id="ARBA00004609"/>
    </source>
</evidence>
<evidence type="ECO:0000256" key="18">
    <source>
        <dbReference type="ARBA" id="ARBA00031167"/>
    </source>
</evidence>
<evidence type="ECO:0000256" key="17">
    <source>
        <dbReference type="ARBA" id="ARBA00023288"/>
    </source>
</evidence>
<evidence type="ECO:0000256" key="1">
    <source>
        <dbReference type="ARBA" id="ARBA00001947"/>
    </source>
</evidence>
<evidence type="ECO:0000256" key="15">
    <source>
        <dbReference type="ARBA" id="ARBA00023157"/>
    </source>
</evidence>
<evidence type="ECO:0000256" key="23">
    <source>
        <dbReference type="ARBA" id="ARBA00047482"/>
    </source>
</evidence>
<keyword evidence="8" id="KW-0479">Metal-binding</keyword>
<comment type="catalytic activity">
    <reaction evidence="29">
        <text>sn-glycerol 3-phosphocholine + H2O = phosphocholine + glycerol + H(+)</text>
        <dbReference type="Rhea" id="RHEA:19545"/>
        <dbReference type="ChEBI" id="CHEBI:15377"/>
        <dbReference type="ChEBI" id="CHEBI:15378"/>
        <dbReference type="ChEBI" id="CHEBI:16870"/>
        <dbReference type="ChEBI" id="CHEBI:17754"/>
        <dbReference type="ChEBI" id="CHEBI:295975"/>
        <dbReference type="EC" id="3.1.4.38"/>
    </reaction>
    <physiologicalReaction direction="left-to-right" evidence="29">
        <dbReference type="Rhea" id="RHEA:19546"/>
    </physiologicalReaction>
</comment>
<dbReference type="GO" id="GO:0016042">
    <property type="term" value="P:lipid catabolic process"/>
    <property type="evidence" value="ECO:0007669"/>
    <property type="project" value="UniProtKB-KW"/>
</dbReference>
<comment type="caution">
    <text evidence="32">The sequence shown here is derived from an EMBL/GenBank/DDBJ whole genome shotgun (WGS) entry which is preliminary data.</text>
</comment>
<comment type="subcellular location">
    <subcellularLocation>
        <location evidence="2">Cell membrane</location>
        <topology evidence="2">Lipid-anchor</topology>
        <topology evidence="2">GPI-anchor</topology>
    </subcellularLocation>
</comment>
<dbReference type="GO" id="GO:0047390">
    <property type="term" value="F:glycerophosphocholine cholinephosphodiesterase activity"/>
    <property type="evidence" value="ECO:0007669"/>
    <property type="project" value="UniProtKB-EC"/>
</dbReference>
<evidence type="ECO:0000256" key="21">
    <source>
        <dbReference type="ARBA" id="ARBA00047290"/>
    </source>
</evidence>
<dbReference type="GO" id="GO:0003676">
    <property type="term" value="F:nucleic acid binding"/>
    <property type="evidence" value="ECO:0007669"/>
    <property type="project" value="InterPro"/>
</dbReference>
<evidence type="ECO:0000256" key="30">
    <source>
        <dbReference type="ARBA" id="ARBA00049092"/>
    </source>
</evidence>
<dbReference type="Proteomes" id="UP000499080">
    <property type="component" value="Unassembled WGS sequence"/>
</dbReference>
<keyword evidence="7" id="KW-0336">GPI-anchor</keyword>
<evidence type="ECO:0000256" key="20">
    <source>
        <dbReference type="ARBA" id="ARBA00046203"/>
    </source>
</evidence>
<dbReference type="PANTHER" id="PTHR10151:SF66">
    <property type="entry name" value="GLYCEROPHOSPHOCHOLINE CHOLINEPHOSPHODIESTERASE ENPP6"/>
    <property type="match status" value="1"/>
</dbReference>
<keyword evidence="16" id="KW-0325">Glycoprotein</keyword>
<dbReference type="Gene3D" id="3.30.420.10">
    <property type="entry name" value="Ribonuclease H-like superfamily/Ribonuclease H"/>
    <property type="match status" value="1"/>
</dbReference>
<keyword evidence="5" id="KW-1003">Cell membrane</keyword>
<comment type="catalytic activity">
    <reaction evidence="23">
        <text>glycero-2-phosphocholine + H2O = phosphocholine + glycerol + H(+)</text>
        <dbReference type="Rhea" id="RHEA:61684"/>
        <dbReference type="ChEBI" id="CHEBI:15377"/>
        <dbReference type="ChEBI" id="CHEBI:15378"/>
        <dbReference type="ChEBI" id="CHEBI:17754"/>
        <dbReference type="ChEBI" id="CHEBI:144950"/>
        <dbReference type="ChEBI" id="CHEBI:295975"/>
    </reaction>
    <physiologicalReaction direction="left-to-right" evidence="23">
        <dbReference type="Rhea" id="RHEA:61685"/>
    </physiologicalReaction>
</comment>
<reference evidence="32 33" key="1">
    <citation type="journal article" date="2019" name="Sci. Rep.">
        <title>Orb-weaving spider Araneus ventricosus genome elucidates the spidroin gene catalogue.</title>
        <authorList>
            <person name="Kono N."/>
            <person name="Nakamura H."/>
            <person name="Ohtoshi R."/>
            <person name="Moran D.A.P."/>
            <person name="Shinohara A."/>
            <person name="Yoshida Y."/>
            <person name="Fujiwara M."/>
            <person name="Mori M."/>
            <person name="Tomita M."/>
            <person name="Arakawa K."/>
        </authorList>
    </citation>
    <scope>NUCLEOTIDE SEQUENCE [LARGE SCALE GENOMIC DNA]</scope>
</reference>
<evidence type="ECO:0000256" key="31">
    <source>
        <dbReference type="ARBA" id="ARBA00049320"/>
    </source>
</evidence>
<keyword evidence="17" id="KW-0449">Lipoprotein</keyword>
<evidence type="ECO:0000256" key="26">
    <source>
        <dbReference type="ARBA" id="ARBA00047779"/>
    </source>
</evidence>
<evidence type="ECO:0000256" key="8">
    <source>
        <dbReference type="ARBA" id="ARBA00022723"/>
    </source>
</evidence>
<evidence type="ECO:0000256" key="13">
    <source>
        <dbReference type="ARBA" id="ARBA00023098"/>
    </source>
</evidence>
<evidence type="ECO:0000313" key="32">
    <source>
        <dbReference type="EMBL" id="GBN28235.1"/>
    </source>
</evidence>
<dbReference type="GO" id="GO:0098552">
    <property type="term" value="C:side of membrane"/>
    <property type="evidence" value="ECO:0007669"/>
    <property type="project" value="UniProtKB-KW"/>
</dbReference>
<dbReference type="InterPro" id="IPR017850">
    <property type="entry name" value="Alkaline_phosphatase_core_sf"/>
</dbReference>
<keyword evidence="13" id="KW-0443">Lipid metabolism</keyword>
<evidence type="ECO:0000256" key="9">
    <source>
        <dbReference type="ARBA" id="ARBA00022729"/>
    </source>
</evidence>
<comment type="cofactor">
    <cofactor evidence="1">
        <name>Zn(2+)</name>
        <dbReference type="ChEBI" id="CHEBI:29105"/>
    </cofactor>
</comment>
<organism evidence="32 33">
    <name type="scientific">Araneus ventricosus</name>
    <name type="common">Orbweaver spider</name>
    <name type="synonym">Epeira ventricosa</name>
    <dbReference type="NCBI Taxonomy" id="182803"/>
    <lineage>
        <taxon>Eukaryota</taxon>
        <taxon>Metazoa</taxon>
        <taxon>Ecdysozoa</taxon>
        <taxon>Arthropoda</taxon>
        <taxon>Chelicerata</taxon>
        <taxon>Arachnida</taxon>
        <taxon>Araneae</taxon>
        <taxon>Araneomorphae</taxon>
        <taxon>Entelegynae</taxon>
        <taxon>Araneoidea</taxon>
        <taxon>Araneidae</taxon>
        <taxon>Araneus</taxon>
    </lineage>
</organism>
<keyword evidence="10" id="KW-0378">Hydrolase</keyword>
<dbReference type="EC" id="3.1.4.38" evidence="4"/>
<dbReference type="PANTHER" id="PTHR10151">
    <property type="entry name" value="ECTONUCLEOTIDE PYROPHOSPHATASE/PHOSPHODIESTERASE"/>
    <property type="match status" value="1"/>
</dbReference>
<dbReference type="SUPFAM" id="SSF53649">
    <property type="entry name" value="Alkaline phosphatase-like"/>
    <property type="match status" value="1"/>
</dbReference>
<dbReference type="EMBL" id="BGPR01007616">
    <property type="protein sequence ID" value="GBN28235.1"/>
    <property type="molecule type" value="Genomic_DNA"/>
</dbReference>
<proteinExistence type="inferred from homology"/>
<keyword evidence="14" id="KW-0472">Membrane</keyword>
<sequence length="269" mass="31038">MTRTTPELAPALQTSVPHQWEDVWPSLRLYPESHGFVQNMMYDSHFGDFFLMGPNDTASVPHWWDSAEPLWVTAEKKGLRSALYWWDGCQVEIRGVRPTFCRKYKYVGNAWPNVIEDTREALLTALQLLENDEIQLVQIYYEPVDFYAYLLSKIGLDDPALWIGRCGPVAWPPYSSDLNPLDFFFWGHLKSLVYETPVDLAEDLMARIVVVADKINSTPEIFERVRQSFLRRCDEQQHEWPPLSALAVSFSLIYKADCATFGIVHSLSL</sequence>
<evidence type="ECO:0000256" key="25">
    <source>
        <dbReference type="ARBA" id="ARBA00047600"/>
    </source>
</evidence>
<evidence type="ECO:0000256" key="4">
    <source>
        <dbReference type="ARBA" id="ARBA00012318"/>
    </source>
</evidence>
<comment type="catalytic activity">
    <reaction evidence="31">
        <text>1-(5Z,8Z,11Z,14Z-eicosatetraenoyl)-sn-glycero-3-phosphocholine + H2O = 1-(5Z,8Z,11Z,14Z-eicosatetraenoyl)-sn-glycerol + phosphocholine + H(+)</text>
        <dbReference type="Rhea" id="RHEA:41003"/>
        <dbReference type="ChEBI" id="CHEBI:15377"/>
        <dbReference type="ChEBI" id="CHEBI:15378"/>
        <dbReference type="ChEBI" id="CHEBI:34071"/>
        <dbReference type="ChEBI" id="CHEBI:74344"/>
        <dbReference type="ChEBI" id="CHEBI:295975"/>
    </reaction>
    <physiologicalReaction direction="left-to-right" evidence="31">
        <dbReference type="Rhea" id="RHEA:41004"/>
    </physiologicalReaction>
</comment>
<evidence type="ECO:0000256" key="22">
    <source>
        <dbReference type="ARBA" id="ARBA00047322"/>
    </source>
</evidence>
<comment type="catalytic activity">
    <reaction evidence="25">
        <text>a 1-acyl-sn-glycero-3-phosphocholine + H2O = a 1-acyl-sn-glycerol + phosphocholine + H(+)</text>
        <dbReference type="Rhea" id="RHEA:44720"/>
        <dbReference type="ChEBI" id="CHEBI:15377"/>
        <dbReference type="ChEBI" id="CHEBI:15378"/>
        <dbReference type="ChEBI" id="CHEBI:58168"/>
        <dbReference type="ChEBI" id="CHEBI:64683"/>
        <dbReference type="ChEBI" id="CHEBI:295975"/>
    </reaction>
    <physiologicalReaction direction="left-to-right" evidence="25">
        <dbReference type="Rhea" id="RHEA:44721"/>
    </physiologicalReaction>
</comment>
<evidence type="ECO:0000256" key="12">
    <source>
        <dbReference type="ARBA" id="ARBA00022963"/>
    </source>
</evidence>
<comment type="catalytic activity">
    <reaction evidence="27">
        <text>1-hexadecanoyl-sn-glycero-3-phosphocholine + H2O = 1-hexadecanoyl-sn-glycerol + phosphocholine + H(+)</text>
        <dbReference type="Rhea" id="RHEA:41119"/>
        <dbReference type="ChEBI" id="CHEBI:15377"/>
        <dbReference type="ChEBI" id="CHEBI:15378"/>
        <dbReference type="ChEBI" id="CHEBI:72998"/>
        <dbReference type="ChEBI" id="CHEBI:75542"/>
        <dbReference type="ChEBI" id="CHEBI:295975"/>
    </reaction>
    <physiologicalReaction direction="left-to-right" evidence="27">
        <dbReference type="Rhea" id="RHEA:41120"/>
    </physiologicalReaction>
</comment>
<evidence type="ECO:0000256" key="28">
    <source>
        <dbReference type="ARBA" id="ARBA00048234"/>
    </source>
</evidence>
<evidence type="ECO:0000256" key="24">
    <source>
        <dbReference type="ARBA" id="ARBA00047494"/>
    </source>
</evidence>
<comment type="catalytic activity">
    <reaction evidence="21">
        <text>1-dodecanoyl-sn-glycero-3-phosphocholine + H2O = 1-dodecanoyl-sn-glycerol + phosphocholine + H(+)</text>
        <dbReference type="Rhea" id="RHEA:41127"/>
        <dbReference type="ChEBI" id="CHEBI:15377"/>
        <dbReference type="ChEBI" id="CHEBI:15378"/>
        <dbReference type="ChEBI" id="CHEBI:74966"/>
        <dbReference type="ChEBI" id="CHEBI:75529"/>
        <dbReference type="ChEBI" id="CHEBI:295975"/>
    </reaction>
    <physiologicalReaction direction="left-to-right" evidence="21">
        <dbReference type="Rhea" id="RHEA:41128"/>
    </physiologicalReaction>
</comment>
<evidence type="ECO:0000256" key="10">
    <source>
        <dbReference type="ARBA" id="ARBA00022801"/>
    </source>
</evidence>
<keyword evidence="9" id="KW-0732">Signal</keyword>
<evidence type="ECO:0000256" key="16">
    <source>
        <dbReference type="ARBA" id="ARBA00023180"/>
    </source>
</evidence>
<evidence type="ECO:0000313" key="33">
    <source>
        <dbReference type="Proteomes" id="UP000499080"/>
    </source>
</evidence>
<dbReference type="OrthoDB" id="6622349at2759"/>
<evidence type="ECO:0000256" key="3">
    <source>
        <dbReference type="ARBA" id="ARBA00010594"/>
    </source>
</evidence>
<evidence type="ECO:0000256" key="7">
    <source>
        <dbReference type="ARBA" id="ARBA00022622"/>
    </source>
</evidence>
<evidence type="ECO:0000256" key="11">
    <source>
        <dbReference type="ARBA" id="ARBA00022833"/>
    </source>
</evidence>
<dbReference type="GO" id="GO:0046872">
    <property type="term" value="F:metal ion binding"/>
    <property type="evidence" value="ECO:0007669"/>
    <property type="project" value="UniProtKB-KW"/>
</dbReference>
<comment type="catalytic activity">
    <reaction evidence="28">
        <text>sphing-4-enine-phosphocholine + H2O = sphing-4-enine + phosphocholine + H(+)</text>
        <dbReference type="Rhea" id="RHEA:41095"/>
        <dbReference type="ChEBI" id="CHEBI:15377"/>
        <dbReference type="ChEBI" id="CHEBI:15378"/>
        <dbReference type="ChEBI" id="CHEBI:57756"/>
        <dbReference type="ChEBI" id="CHEBI:58906"/>
        <dbReference type="ChEBI" id="CHEBI:295975"/>
    </reaction>
    <physiologicalReaction direction="left-to-right" evidence="28">
        <dbReference type="Rhea" id="RHEA:41096"/>
    </physiologicalReaction>
</comment>
<evidence type="ECO:0000256" key="27">
    <source>
        <dbReference type="ARBA" id="ARBA00048209"/>
    </source>
</evidence>
<accession>A0A4Y2MM70</accession>
<comment type="catalytic activity">
    <reaction evidence="24">
        <text>a 1-O-alkyl-sn-glycero-3-phosphocholine + H2O = a 1-O-alkyl-sn-glycerol + phosphocholine + H(+)</text>
        <dbReference type="Rhea" id="RHEA:36083"/>
        <dbReference type="ChEBI" id="CHEBI:15377"/>
        <dbReference type="ChEBI" id="CHEBI:15378"/>
        <dbReference type="ChEBI" id="CHEBI:15850"/>
        <dbReference type="ChEBI" id="CHEBI:30909"/>
        <dbReference type="ChEBI" id="CHEBI:295975"/>
    </reaction>
    <physiologicalReaction direction="left-to-right" evidence="24">
        <dbReference type="Rhea" id="RHEA:36084"/>
    </physiologicalReaction>
</comment>
<evidence type="ECO:0000256" key="19">
    <source>
        <dbReference type="ARBA" id="ARBA00032556"/>
    </source>
</evidence>
<dbReference type="Pfam" id="PF01663">
    <property type="entry name" value="Phosphodiest"/>
    <property type="match status" value="1"/>
</dbReference>
<evidence type="ECO:0000256" key="5">
    <source>
        <dbReference type="ARBA" id="ARBA00022475"/>
    </source>
</evidence>
<keyword evidence="6" id="KW-0597">Phosphoprotein</keyword>